<evidence type="ECO:0000313" key="10">
    <source>
        <dbReference type="Proteomes" id="UP000659654"/>
    </source>
</evidence>
<dbReference type="OrthoDB" id="6252992at2759"/>
<dbReference type="EMBL" id="CAJFCV020000004">
    <property type="protein sequence ID" value="CAG9118416.1"/>
    <property type="molecule type" value="Genomic_DNA"/>
</dbReference>
<accession>A0A7I8XJG4</accession>
<dbReference type="AlphaFoldDB" id="A0A7I8XJG4"/>
<dbReference type="EMBL" id="CAJFDI010000004">
    <property type="protein sequence ID" value="CAD5228007.1"/>
    <property type="molecule type" value="Genomic_DNA"/>
</dbReference>
<feature type="compositionally biased region" description="Basic and acidic residues" evidence="7">
    <location>
        <begin position="195"/>
        <end position="207"/>
    </location>
</feature>
<comment type="similarity">
    <text evidence="2">Belongs to the AP-2 family.</text>
</comment>
<feature type="compositionally biased region" description="Basic and acidic residues" evidence="7">
    <location>
        <begin position="261"/>
        <end position="272"/>
    </location>
</feature>
<reference evidence="9" key="1">
    <citation type="submission" date="2020-09" db="EMBL/GenBank/DDBJ databases">
        <authorList>
            <person name="Kikuchi T."/>
        </authorList>
    </citation>
    <scope>NUCLEOTIDE SEQUENCE</scope>
    <source>
        <strain evidence="9">Ka4C1</strain>
    </source>
</reference>
<keyword evidence="6" id="KW-0539">Nucleus</keyword>
<keyword evidence="5" id="KW-0804">Transcription</keyword>
<sequence>MEKPELPRVPLRSGRCRLFSTIMDNTGSTDLKQLLMSGVPPQVQLLQMLQQQQQQASQSQQAYTSSLAQLLQNPMGRHLLAAMSQQQNVQLPEPPKTVQSSPRQVKTPKRKSLVKENQPPVDYSRLQGLNQLADVASAQAQDQKSLGSLKVTVDQDHHFQPLSSTTSVDEGVHTSSTSPADTHSGPVSPLDMENEIPKEGEHGDRKRPAAIMELLNNKKRRLELKKEGSDCESSPPEHWSEVFNKTAVPEDDTETTSSTASKHDEPKPKPEDLNTTGLLASLFGHDHDLNESTSTEKKYDVYGCQDIPSNWNTGVVYESPMARDIPHDEIFSEVPGRLSLLSNVTKHKMTVAEVRRRVLGPEAFNFSLLGALLRRAKMPEKSQALFDDLQKVGLSIPRGRRRNITVSLLSALTEAESEQLVNDFGRVSEEKFPVQEFVEYSYQQTCQKNLDSLRMRAVELNVTKKVLTEFLGLLKMDRSEIRDMKPTPILPAHIQDPLSIYSMLTHGFGTPGLQVGVKMLGTFVDKQLELLTADVAQMAAIATRKIISAQSLVRNKEWISLYQPTKNSMVNTEKDGPLADEASERKEKALKTCETNGIAIVNKGNAIKKLEWVFAVIDPQYQDKPR</sequence>
<dbReference type="PANTHER" id="PTHR10812:SF17">
    <property type="entry name" value="TRANSCRIPTION FACTOR AP-2, ISOFORM D"/>
    <property type="match status" value="1"/>
</dbReference>
<feature type="compositionally biased region" description="Polar residues" evidence="7">
    <location>
        <begin position="161"/>
        <end position="181"/>
    </location>
</feature>
<evidence type="ECO:0000259" key="8">
    <source>
        <dbReference type="Pfam" id="PF03299"/>
    </source>
</evidence>
<name>A0A7I8XJG4_BURXY</name>
<organism evidence="9 10">
    <name type="scientific">Bursaphelenchus xylophilus</name>
    <name type="common">Pinewood nematode worm</name>
    <name type="synonym">Aphelenchoides xylophilus</name>
    <dbReference type="NCBI Taxonomy" id="6326"/>
    <lineage>
        <taxon>Eukaryota</taxon>
        <taxon>Metazoa</taxon>
        <taxon>Ecdysozoa</taxon>
        <taxon>Nematoda</taxon>
        <taxon>Chromadorea</taxon>
        <taxon>Rhabditida</taxon>
        <taxon>Tylenchina</taxon>
        <taxon>Tylenchomorpha</taxon>
        <taxon>Aphelenchoidea</taxon>
        <taxon>Aphelenchoididae</taxon>
        <taxon>Bursaphelenchus</taxon>
    </lineage>
</organism>
<keyword evidence="10" id="KW-1185">Reference proteome</keyword>
<gene>
    <name evidence="9" type="ORF">BXYJ_LOCUS10229</name>
</gene>
<evidence type="ECO:0000256" key="6">
    <source>
        <dbReference type="ARBA" id="ARBA00023242"/>
    </source>
</evidence>
<dbReference type="InterPro" id="IPR013854">
    <property type="entry name" value="TF_AP2_C"/>
</dbReference>
<dbReference type="GO" id="GO:0000977">
    <property type="term" value="F:RNA polymerase II transcription regulatory region sequence-specific DNA binding"/>
    <property type="evidence" value="ECO:0007669"/>
    <property type="project" value="TreeGrafter"/>
</dbReference>
<evidence type="ECO:0000256" key="4">
    <source>
        <dbReference type="ARBA" id="ARBA00023125"/>
    </source>
</evidence>
<keyword evidence="3" id="KW-0805">Transcription regulation</keyword>
<feature type="region of interest" description="Disordered" evidence="7">
    <location>
        <begin position="225"/>
        <end position="275"/>
    </location>
</feature>
<dbReference type="PRINTS" id="PR01748">
    <property type="entry name" value="AP2TNSCPFCT"/>
</dbReference>
<dbReference type="GO" id="GO:0005634">
    <property type="term" value="C:nucleus"/>
    <property type="evidence" value="ECO:0007669"/>
    <property type="project" value="UniProtKB-SubCell"/>
</dbReference>
<dbReference type="Proteomes" id="UP000582659">
    <property type="component" value="Unassembled WGS sequence"/>
</dbReference>
<feature type="domain" description="Transcription factor AP-2 C-terminal" evidence="8">
    <location>
        <begin position="331"/>
        <end position="524"/>
    </location>
</feature>
<dbReference type="GO" id="GO:0042127">
    <property type="term" value="P:regulation of cell population proliferation"/>
    <property type="evidence" value="ECO:0007669"/>
    <property type="project" value="TreeGrafter"/>
</dbReference>
<feature type="region of interest" description="Disordered" evidence="7">
    <location>
        <begin position="160"/>
        <end position="209"/>
    </location>
</feature>
<evidence type="ECO:0000256" key="7">
    <source>
        <dbReference type="SAM" id="MobiDB-lite"/>
    </source>
</evidence>
<evidence type="ECO:0000256" key="3">
    <source>
        <dbReference type="ARBA" id="ARBA00023015"/>
    </source>
</evidence>
<evidence type="ECO:0000256" key="1">
    <source>
        <dbReference type="ARBA" id="ARBA00004123"/>
    </source>
</evidence>
<comment type="caution">
    <text evidence="9">The sequence shown here is derived from an EMBL/GenBank/DDBJ whole genome shotgun (WGS) entry which is preliminary data.</text>
</comment>
<proteinExistence type="inferred from homology"/>
<dbReference type="InterPro" id="IPR004979">
    <property type="entry name" value="TF_AP2"/>
</dbReference>
<evidence type="ECO:0000313" key="9">
    <source>
        <dbReference type="EMBL" id="CAD5228007.1"/>
    </source>
</evidence>
<evidence type="ECO:0000256" key="2">
    <source>
        <dbReference type="ARBA" id="ARBA00007770"/>
    </source>
</evidence>
<dbReference type="Proteomes" id="UP000659654">
    <property type="component" value="Unassembled WGS sequence"/>
</dbReference>
<feature type="region of interest" description="Disordered" evidence="7">
    <location>
        <begin position="85"/>
        <end position="120"/>
    </location>
</feature>
<dbReference type="PANTHER" id="PTHR10812">
    <property type="entry name" value="TRANSCRIPTION FACTOR AP-2"/>
    <property type="match status" value="1"/>
</dbReference>
<dbReference type="Pfam" id="PF03299">
    <property type="entry name" value="TF_AP-2"/>
    <property type="match status" value="1"/>
</dbReference>
<protein>
    <submittedName>
        <fullName evidence="9">(pine wood nematode) hypothetical protein</fullName>
    </submittedName>
</protein>
<keyword evidence="4" id="KW-0238">DNA-binding</keyword>
<evidence type="ECO:0000256" key="5">
    <source>
        <dbReference type="ARBA" id="ARBA00023163"/>
    </source>
</evidence>
<comment type="subcellular location">
    <subcellularLocation>
        <location evidence="1">Nucleus</location>
    </subcellularLocation>
</comment>
<dbReference type="GO" id="GO:0000981">
    <property type="term" value="F:DNA-binding transcription factor activity, RNA polymerase II-specific"/>
    <property type="evidence" value="ECO:0007669"/>
    <property type="project" value="TreeGrafter"/>
</dbReference>
<dbReference type="SMR" id="A0A7I8XJG4"/>